<feature type="transmembrane region" description="Helical" evidence="1">
    <location>
        <begin position="159"/>
        <end position="176"/>
    </location>
</feature>
<feature type="transmembrane region" description="Helical" evidence="1">
    <location>
        <begin position="229"/>
        <end position="247"/>
    </location>
</feature>
<dbReference type="Proteomes" id="UP000326437">
    <property type="component" value="Unassembled WGS sequence"/>
</dbReference>
<feature type="transmembrane region" description="Helical" evidence="1">
    <location>
        <begin position="29"/>
        <end position="46"/>
    </location>
</feature>
<protein>
    <recommendedName>
        <fullName evidence="4">O-antigen ligase domain-containing protein</fullName>
    </recommendedName>
</protein>
<gene>
    <name evidence="2" type="ORF">PS685_01964</name>
</gene>
<evidence type="ECO:0008006" key="4">
    <source>
        <dbReference type="Google" id="ProtNLM"/>
    </source>
</evidence>
<accession>A0A5E6YNS8</accession>
<evidence type="ECO:0000313" key="3">
    <source>
        <dbReference type="Proteomes" id="UP000326437"/>
    </source>
</evidence>
<reference evidence="2 3" key="1">
    <citation type="submission" date="2019-09" db="EMBL/GenBank/DDBJ databases">
        <authorList>
            <person name="Chandra G."/>
            <person name="Truman W A."/>
        </authorList>
    </citation>
    <scope>NUCLEOTIDE SEQUENCE [LARGE SCALE GENOMIC DNA]</scope>
    <source>
        <strain evidence="2">PS685</strain>
    </source>
</reference>
<feature type="transmembrane region" description="Helical" evidence="1">
    <location>
        <begin position="80"/>
        <end position="100"/>
    </location>
</feature>
<feature type="transmembrane region" description="Helical" evidence="1">
    <location>
        <begin position="183"/>
        <end position="199"/>
    </location>
</feature>
<feature type="transmembrane region" description="Helical" evidence="1">
    <location>
        <begin position="58"/>
        <end position="74"/>
    </location>
</feature>
<keyword evidence="1" id="KW-0812">Transmembrane</keyword>
<organism evidence="2 3">
    <name type="scientific">Pseudomonas fluorescens</name>
    <dbReference type="NCBI Taxonomy" id="294"/>
    <lineage>
        <taxon>Bacteria</taxon>
        <taxon>Pseudomonadati</taxon>
        <taxon>Pseudomonadota</taxon>
        <taxon>Gammaproteobacteria</taxon>
        <taxon>Pseudomonadales</taxon>
        <taxon>Pseudomonadaceae</taxon>
        <taxon>Pseudomonas</taxon>
    </lineage>
</organism>
<keyword evidence="1" id="KW-0472">Membrane</keyword>
<proteinExistence type="predicted"/>
<evidence type="ECO:0000256" key="1">
    <source>
        <dbReference type="SAM" id="Phobius"/>
    </source>
</evidence>
<sequence length="392" mass="44760">MNRIFILAAILLCFDSLLKVEISGFFAQAGTITLMLTAMITLLMRPSKALEVIRRDKSGLLIFAVLLLHAILALDLKNYLVTLTYFVIPYIFFITVKLNYKDSTWEKASVICLWTLILTGVFQYITANFLGLQITFGNLTSDYYTTKFGLRMRGFFLEPNWYGVMLLQWLALCLHFNLKSSKPVPWLLILLSLTCLMLSDNRLTLLLSLILITIYLLSRGGFKLQFSALSPKLLATSAAIIFILMSAPNLRQMTDEDRSISARTVAMSSTLSFMGNNASISEWLRGYGFSNWGYYSNLYLLTPSNYLGEQSLTRRDNSEIYVTLFEMGITGLLLVLYEILRTKPRSKKNNIAYFIICSTFVCGLFYPIYTFFLYMLPFLVARSITTDKKNEQ</sequence>
<feature type="transmembrane region" description="Helical" evidence="1">
    <location>
        <begin position="112"/>
        <end position="139"/>
    </location>
</feature>
<dbReference type="EMBL" id="CABVHO010000015">
    <property type="protein sequence ID" value="VVN55698.1"/>
    <property type="molecule type" value="Genomic_DNA"/>
</dbReference>
<evidence type="ECO:0000313" key="2">
    <source>
        <dbReference type="EMBL" id="VVN55698.1"/>
    </source>
</evidence>
<dbReference type="AlphaFoldDB" id="A0A5E6YNS8"/>
<keyword evidence="1" id="KW-1133">Transmembrane helix</keyword>
<feature type="transmembrane region" description="Helical" evidence="1">
    <location>
        <begin position="352"/>
        <end position="376"/>
    </location>
</feature>
<name>A0A5E6YNS8_PSEFL</name>